<reference evidence="2 3" key="3">
    <citation type="journal article" date="2015" name="Genome Announc.">
        <title>Draft Genome Sequence of the Archiascomycetous Yeast Saitoella complicata.</title>
        <authorList>
            <person name="Yamauchi K."/>
            <person name="Kondo S."/>
            <person name="Hamamoto M."/>
            <person name="Takahashi Y."/>
            <person name="Ogura Y."/>
            <person name="Hayashi T."/>
            <person name="Nishida H."/>
        </authorList>
    </citation>
    <scope>NUCLEOTIDE SEQUENCE [LARGE SCALE GENOMIC DNA]</scope>
    <source>
        <strain evidence="2 3">NRRL Y-17804</strain>
    </source>
</reference>
<dbReference type="SMART" id="SM00992">
    <property type="entry name" value="YccV-like"/>
    <property type="match status" value="1"/>
</dbReference>
<comment type="caution">
    <text evidence="2">The sequence shown here is derived from an EMBL/GenBank/DDBJ whole genome shotgun (WGS) entry which is preliminary data.</text>
</comment>
<dbReference type="SMART" id="SM00256">
    <property type="entry name" value="FBOX"/>
    <property type="match status" value="1"/>
</dbReference>
<dbReference type="Pfam" id="PF12937">
    <property type="entry name" value="F-box-like"/>
    <property type="match status" value="1"/>
</dbReference>
<dbReference type="NCBIfam" id="TIGR02097">
    <property type="entry name" value="yccV"/>
    <property type="match status" value="1"/>
</dbReference>
<dbReference type="Gene3D" id="2.30.30.390">
    <property type="entry name" value="Hemimethylated DNA-binding domain"/>
    <property type="match status" value="1"/>
</dbReference>
<dbReference type="InterPro" id="IPR032698">
    <property type="entry name" value="SirB1_N"/>
</dbReference>
<dbReference type="Proteomes" id="UP000033140">
    <property type="component" value="Unassembled WGS sequence"/>
</dbReference>
<reference evidence="2 3" key="2">
    <citation type="journal article" date="2014" name="J. Gen. Appl. Microbiol.">
        <title>The early diverging ascomycetous budding yeast Saitoella complicata has three histone deacetylases belonging to the Clr6, Hos2, and Rpd3 lineages.</title>
        <authorList>
            <person name="Nishida H."/>
            <person name="Matsumoto T."/>
            <person name="Kondo S."/>
            <person name="Hamamoto M."/>
            <person name="Yoshikawa H."/>
        </authorList>
    </citation>
    <scope>NUCLEOTIDE SEQUENCE [LARGE SCALE GENOMIC DNA]</scope>
    <source>
        <strain evidence="2 3">NRRL Y-17804</strain>
    </source>
</reference>
<dbReference type="InterPro" id="IPR036623">
    <property type="entry name" value="Hemimethylated_DNA-bd_sf"/>
</dbReference>
<evidence type="ECO:0000313" key="2">
    <source>
        <dbReference type="EMBL" id="GAO50831.1"/>
    </source>
</evidence>
<dbReference type="EMBL" id="BACD03000037">
    <property type="protein sequence ID" value="GAO50831.1"/>
    <property type="molecule type" value="Genomic_DNA"/>
</dbReference>
<dbReference type="PANTHER" id="PTHR31350">
    <property type="entry name" value="SI:DKEY-261L7.2"/>
    <property type="match status" value="1"/>
</dbReference>
<dbReference type="STRING" id="698492.A0A0E9NMA5"/>
<evidence type="ECO:0000313" key="3">
    <source>
        <dbReference type="Proteomes" id="UP000033140"/>
    </source>
</evidence>
<sequence length="601" mass="69306">MYVRHRQLGGDRTKTPENTHTMADLPAEILFDIFSRLDRPDDAARVSQVCRSWARVVDDNLYWKSMAAKNWEWWERYPEEEEVLEANWRGECSVRWGKEQMAEELFEEILAQPTYKIKRTQTLARLGYDVKEYLERNINTTATAEDYLSRRYHATQVLEHIRRRRAWERLEKIADGYDPPLEEGLALFGLFRSGDVEDVLNQFDCLALQAKSWILNYAELPLPAFAQALCRFMREHNLTPPRDPVVGSSAYYHLDNSFLHIVLRDRTSFLPITLVTIFCALGRRLRQDATFAAVGVPTHVLAYVGPANGGDVVYVDPFSGGRILRVEDLHDMLLHMGVLTPGVPEYTGPAQTKDMILRTGRNILNALQRGHDMPKHDRDAALYASFAALDIIGNGLMGQPRWVIRELHPEAGVWTSRLNRMRTREFLSRIVQTSFPSDIGFIETKVLPSVEDEDEAGILAEACSAIRQEDRKEPGPKGRKNLKREPKYRVGQIFVHQRYDYRAVITGWSKNCSEETTEEWIQMMGVDRLNEGREQPFYHVLVEDSSHRYVAEENIRLSNHTTADVEALCELREIGKFFKRYDSEQGRFIVAADMALAYMDE</sequence>
<gene>
    <name evidence="2" type="ORF">G7K_4951-t2</name>
</gene>
<dbReference type="PANTHER" id="PTHR31350:SF27">
    <property type="entry name" value="HEMIMETHYLATED DNA-BINDING DOMAIN-CONTAINING PROTEIN"/>
    <property type="match status" value="1"/>
</dbReference>
<dbReference type="InterPro" id="IPR001810">
    <property type="entry name" value="F-box_dom"/>
</dbReference>
<dbReference type="CDD" id="cd09917">
    <property type="entry name" value="F-box_SF"/>
    <property type="match status" value="1"/>
</dbReference>
<accession>A0A0E9NMA5</accession>
<dbReference type="InterPro" id="IPR011722">
    <property type="entry name" value="Hemimethylated_DNA-bd_dom"/>
</dbReference>
<name>A0A0E9NMA5_SAICN</name>
<dbReference type="InterPro" id="IPR036047">
    <property type="entry name" value="F-box-like_dom_sf"/>
</dbReference>
<feature type="domain" description="F-box" evidence="1">
    <location>
        <begin position="19"/>
        <end position="66"/>
    </location>
</feature>
<dbReference type="AlphaFoldDB" id="A0A0E9NMA5"/>
<proteinExistence type="predicted"/>
<dbReference type="PROSITE" id="PS50181">
    <property type="entry name" value="FBOX"/>
    <property type="match status" value="1"/>
</dbReference>
<dbReference type="SUPFAM" id="SSF141255">
    <property type="entry name" value="YccV-like"/>
    <property type="match status" value="1"/>
</dbReference>
<dbReference type="Gene3D" id="1.20.1280.50">
    <property type="match status" value="1"/>
</dbReference>
<evidence type="ECO:0000259" key="1">
    <source>
        <dbReference type="PROSITE" id="PS50181"/>
    </source>
</evidence>
<organism evidence="2 3">
    <name type="scientific">Saitoella complicata (strain BCRC 22490 / CBS 7301 / JCM 7358 / NBRC 10748 / NRRL Y-17804)</name>
    <dbReference type="NCBI Taxonomy" id="698492"/>
    <lineage>
        <taxon>Eukaryota</taxon>
        <taxon>Fungi</taxon>
        <taxon>Dikarya</taxon>
        <taxon>Ascomycota</taxon>
        <taxon>Taphrinomycotina</taxon>
        <taxon>Taphrinomycotina incertae sedis</taxon>
        <taxon>Saitoella</taxon>
    </lineage>
</organism>
<dbReference type="OMA" id="PCGFLFH"/>
<dbReference type="Pfam" id="PF13369">
    <property type="entry name" value="Transglut_core2"/>
    <property type="match status" value="1"/>
</dbReference>
<dbReference type="GO" id="GO:0003677">
    <property type="term" value="F:DNA binding"/>
    <property type="evidence" value="ECO:0007669"/>
    <property type="project" value="InterPro"/>
</dbReference>
<dbReference type="SUPFAM" id="SSF81383">
    <property type="entry name" value="F-box domain"/>
    <property type="match status" value="1"/>
</dbReference>
<dbReference type="Pfam" id="PF08755">
    <property type="entry name" value="YccV-like"/>
    <property type="match status" value="1"/>
</dbReference>
<protein>
    <recommendedName>
        <fullName evidence="1">F-box domain-containing protein</fullName>
    </recommendedName>
</protein>
<reference evidence="2 3" key="1">
    <citation type="journal article" date="2011" name="J. Gen. Appl. Microbiol.">
        <title>Draft genome sequencing of the enigmatic yeast Saitoella complicata.</title>
        <authorList>
            <person name="Nishida H."/>
            <person name="Hamamoto M."/>
            <person name="Sugiyama J."/>
        </authorList>
    </citation>
    <scope>NUCLEOTIDE SEQUENCE [LARGE SCALE GENOMIC DNA]</scope>
    <source>
        <strain evidence="2 3">NRRL Y-17804</strain>
    </source>
</reference>
<keyword evidence="3" id="KW-1185">Reference proteome</keyword>